<dbReference type="CDD" id="cd00093">
    <property type="entry name" value="HTH_XRE"/>
    <property type="match status" value="1"/>
</dbReference>
<evidence type="ECO:0000259" key="1">
    <source>
        <dbReference type="PROSITE" id="PS50943"/>
    </source>
</evidence>
<evidence type="ECO:0000313" key="3">
    <source>
        <dbReference type="Proteomes" id="UP001501207"/>
    </source>
</evidence>
<dbReference type="Proteomes" id="UP001501207">
    <property type="component" value="Unassembled WGS sequence"/>
</dbReference>
<dbReference type="Gene3D" id="1.10.260.40">
    <property type="entry name" value="lambda repressor-like DNA-binding domains"/>
    <property type="match status" value="1"/>
</dbReference>
<sequence length="178" mass="20730">MKELIDKEKKAIGIRIRQFRSLLSLTQSQLGKAAGISKDTIRSMEAGKGFTGDYLLAVSHFFSMKLYDFTNYDKPLPDELTIRSQMRRYHQQHRSSAYKILEEPPHLNAVIEFRLSKTAFLHTPRSVREIIDFCRSEYNLTFRSASVSQALKNAVDDRILKRIPKDGRNYLYQVLKKK</sequence>
<dbReference type="InterPro" id="IPR010982">
    <property type="entry name" value="Lambda_DNA-bd_dom_sf"/>
</dbReference>
<comment type="caution">
    <text evidence="2">The sequence shown here is derived from an EMBL/GenBank/DDBJ whole genome shotgun (WGS) entry which is preliminary data.</text>
</comment>
<dbReference type="PROSITE" id="PS50943">
    <property type="entry name" value="HTH_CROC1"/>
    <property type="match status" value="1"/>
</dbReference>
<name>A0ABP8G198_9BACT</name>
<evidence type="ECO:0000313" key="2">
    <source>
        <dbReference type="EMBL" id="GAA4315052.1"/>
    </source>
</evidence>
<dbReference type="SUPFAM" id="SSF47413">
    <property type="entry name" value="lambda repressor-like DNA-binding domains"/>
    <property type="match status" value="1"/>
</dbReference>
<protein>
    <recommendedName>
        <fullName evidence="1">HTH cro/C1-type domain-containing protein</fullName>
    </recommendedName>
</protein>
<organism evidence="2 3">
    <name type="scientific">Compostibacter hankyongensis</name>
    <dbReference type="NCBI Taxonomy" id="1007089"/>
    <lineage>
        <taxon>Bacteria</taxon>
        <taxon>Pseudomonadati</taxon>
        <taxon>Bacteroidota</taxon>
        <taxon>Chitinophagia</taxon>
        <taxon>Chitinophagales</taxon>
        <taxon>Chitinophagaceae</taxon>
        <taxon>Compostibacter</taxon>
    </lineage>
</organism>
<accession>A0ABP8G198</accession>
<dbReference type="Pfam" id="PF01381">
    <property type="entry name" value="HTH_3"/>
    <property type="match status" value="1"/>
</dbReference>
<keyword evidence="3" id="KW-1185">Reference proteome</keyword>
<dbReference type="EMBL" id="BAABFN010000006">
    <property type="protein sequence ID" value="GAA4315052.1"/>
    <property type="molecule type" value="Genomic_DNA"/>
</dbReference>
<dbReference type="SMART" id="SM00530">
    <property type="entry name" value="HTH_XRE"/>
    <property type="match status" value="1"/>
</dbReference>
<proteinExistence type="predicted"/>
<feature type="domain" description="HTH cro/C1-type" evidence="1">
    <location>
        <begin position="16"/>
        <end position="69"/>
    </location>
</feature>
<reference evidence="3" key="1">
    <citation type="journal article" date="2019" name="Int. J. Syst. Evol. Microbiol.">
        <title>The Global Catalogue of Microorganisms (GCM) 10K type strain sequencing project: providing services to taxonomists for standard genome sequencing and annotation.</title>
        <authorList>
            <consortium name="The Broad Institute Genomics Platform"/>
            <consortium name="The Broad Institute Genome Sequencing Center for Infectious Disease"/>
            <person name="Wu L."/>
            <person name="Ma J."/>
        </authorList>
    </citation>
    <scope>NUCLEOTIDE SEQUENCE [LARGE SCALE GENOMIC DNA]</scope>
    <source>
        <strain evidence="3">JCM 17664</strain>
    </source>
</reference>
<dbReference type="RefSeq" id="WP_344980038.1">
    <property type="nucleotide sequence ID" value="NZ_BAABFN010000006.1"/>
</dbReference>
<gene>
    <name evidence="2" type="ORF">GCM10023143_26200</name>
</gene>
<dbReference type="InterPro" id="IPR001387">
    <property type="entry name" value="Cro/C1-type_HTH"/>
</dbReference>